<dbReference type="SUPFAM" id="SSF57756">
    <property type="entry name" value="Retrovirus zinc finger-like domains"/>
    <property type="match status" value="1"/>
</dbReference>
<feature type="domain" description="CCHC-type" evidence="2">
    <location>
        <begin position="267"/>
        <end position="281"/>
    </location>
</feature>
<dbReference type="GO" id="GO:0008270">
    <property type="term" value="F:zinc ion binding"/>
    <property type="evidence" value="ECO:0007669"/>
    <property type="project" value="UniProtKB-KW"/>
</dbReference>
<organism evidence="3 4">
    <name type="scientific">Parasitella parasitica</name>
    <dbReference type="NCBI Taxonomy" id="35722"/>
    <lineage>
        <taxon>Eukaryota</taxon>
        <taxon>Fungi</taxon>
        <taxon>Fungi incertae sedis</taxon>
        <taxon>Mucoromycota</taxon>
        <taxon>Mucoromycotina</taxon>
        <taxon>Mucoromycetes</taxon>
        <taxon>Mucorales</taxon>
        <taxon>Mucorineae</taxon>
        <taxon>Mucoraceae</taxon>
        <taxon>Parasitella</taxon>
    </lineage>
</organism>
<evidence type="ECO:0000313" key="3">
    <source>
        <dbReference type="EMBL" id="CEP09982.1"/>
    </source>
</evidence>
<evidence type="ECO:0000256" key="1">
    <source>
        <dbReference type="PROSITE-ProRule" id="PRU00047"/>
    </source>
</evidence>
<dbReference type="AlphaFoldDB" id="A0A0B7MXZ5"/>
<dbReference type="Pfam" id="PF00098">
    <property type="entry name" value="zf-CCHC"/>
    <property type="match status" value="1"/>
</dbReference>
<dbReference type="EMBL" id="LN723075">
    <property type="protein sequence ID" value="CEP09982.1"/>
    <property type="molecule type" value="Genomic_DNA"/>
</dbReference>
<keyword evidence="1" id="KW-0479">Metal-binding</keyword>
<dbReference type="STRING" id="35722.A0A0B7MXZ5"/>
<dbReference type="InterPro" id="IPR036875">
    <property type="entry name" value="Znf_CCHC_sf"/>
</dbReference>
<keyword evidence="1" id="KW-0862">Zinc</keyword>
<reference evidence="3 4" key="1">
    <citation type="submission" date="2014-09" db="EMBL/GenBank/DDBJ databases">
        <authorList>
            <person name="Ellenberger Sabrina"/>
        </authorList>
    </citation>
    <scope>NUCLEOTIDE SEQUENCE [LARGE SCALE GENOMIC DNA]</scope>
    <source>
        <strain evidence="3 4">CBS 412.66</strain>
    </source>
</reference>
<dbReference type="InterPro" id="IPR001878">
    <property type="entry name" value="Znf_CCHC"/>
</dbReference>
<accession>A0A0B7MXZ5</accession>
<proteinExistence type="predicted"/>
<protein>
    <recommendedName>
        <fullName evidence="2">CCHC-type domain-containing protein</fullName>
    </recommendedName>
</protein>
<keyword evidence="4" id="KW-1185">Reference proteome</keyword>
<dbReference type="SMART" id="SM00343">
    <property type="entry name" value="ZnF_C2HC"/>
    <property type="match status" value="1"/>
</dbReference>
<feature type="non-terminal residue" evidence="3">
    <location>
        <position position="288"/>
    </location>
</feature>
<dbReference type="Proteomes" id="UP000054107">
    <property type="component" value="Unassembled WGS sequence"/>
</dbReference>
<evidence type="ECO:0000313" key="4">
    <source>
        <dbReference type="Proteomes" id="UP000054107"/>
    </source>
</evidence>
<dbReference type="OrthoDB" id="2285313at2759"/>
<keyword evidence="1" id="KW-0863">Zinc-finger</keyword>
<gene>
    <name evidence="3" type="primary">PARPA_03599.1 scaffold 9210</name>
</gene>
<sequence length="288" mass="32433">MALERKNGTISSGARFIKEPKAFDGNDEEKASVWLARMNRLKKSAKISDEEMLIIVEENLVGKAESWWNVVGAKTENWGQFEEVFKKQYLVDLDDKWWAAVYALKQGDEFRSVNDVAIRLEELFNLLGNKDQGLLVRTFLNAIKSSIAYEVEKENRPATFAIAKERACQIEKSQVKYGITRDQGDVSRSGARLSAIDNQERDFNDNRSESTAISSVLSLVDRLEKLSINLVALQEAAISNKVSQTGGNNYTGSGFKRNNNGQMGIVCYLCGEPGHKKYECPHEHLKDK</sequence>
<evidence type="ECO:0000259" key="2">
    <source>
        <dbReference type="PROSITE" id="PS50158"/>
    </source>
</evidence>
<dbReference type="PROSITE" id="PS50158">
    <property type="entry name" value="ZF_CCHC"/>
    <property type="match status" value="1"/>
</dbReference>
<dbReference type="GO" id="GO:0003676">
    <property type="term" value="F:nucleic acid binding"/>
    <property type="evidence" value="ECO:0007669"/>
    <property type="project" value="InterPro"/>
</dbReference>
<name>A0A0B7MXZ5_9FUNG</name>